<dbReference type="HAMAP" id="MF_01940">
    <property type="entry name" value="RNA_CPDase"/>
    <property type="match status" value="1"/>
</dbReference>
<feature type="active site" description="Proton acceptor" evidence="2">
    <location>
        <position position="125"/>
    </location>
</feature>
<comment type="catalytic activity">
    <reaction evidence="2">
        <text>a 3'-end 2',3'-cyclophospho-ribonucleotide-RNA + H2O = a 3'-end 2'-phospho-ribonucleotide-RNA + H(+)</text>
        <dbReference type="Rhea" id="RHEA:11828"/>
        <dbReference type="Rhea" id="RHEA-COMP:10464"/>
        <dbReference type="Rhea" id="RHEA-COMP:17353"/>
        <dbReference type="ChEBI" id="CHEBI:15377"/>
        <dbReference type="ChEBI" id="CHEBI:15378"/>
        <dbReference type="ChEBI" id="CHEBI:83064"/>
        <dbReference type="ChEBI" id="CHEBI:173113"/>
        <dbReference type="EC" id="3.1.4.58"/>
    </reaction>
</comment>
<keyword evidence="4" id="KW-1185">Reference proteome</keyword>
<dbReference type="NCBIfam" id="TIGR02258">
    <property type="entry name" value="2_5_ligase"/>
    <property type="match status" value="1"/>
</dbReference>
<accession>A0ABQ4PAR5</accession>
<proteinExistence type="inferred from homology"/>
<dbReference type="EMBL" id="BPFB01000010">
    <property type="protein sequence ID" value="GIU44652.1"/>
    <property type="molecule type" value="Genomic_DNA"/>
</dbReference>
<dbReference type="PANTHER" id="PTHR35561:SF1">
    <property type="entry name" value="RNA 2',3'-CYCLIC PHOSPHODIESTERASE"/>
    <property type="match status" value="1"/>
</dbReference>
<dbReference type="PANTHER" id="PTHR35561">
    <property type="entry name" value="RNA 2',3'-CYCLIC PHOSPHODIESTERASE"/>
    <property type="match status" value="1"/>
</dbReference>
<name>A0ABQ4PAR5_9GAMM</name>
<gene>
    <name evidence="3" type="primary">ligT</name>
    <name evidence="3" type="ORF">TUM4630_10850</name>
</gene>
<dbReference type="InterPro" id="IPR009097">
    <property type="entry name" value="Cyclic_Pdiesterase"/>
</dbReference>
<organism evidence="3 4">
    <name type="scientific">Shewanella algidipiscicola</name>
    <dbReference type="NCBI Taxonomy" id="614070"/>
    <lineage>
        <taxon>Bacteria</taxon>
        <taxon>Pseudomonadati</taxon>
        <taxon>Pseudomonadota</taxon>
        <taxon>Gammaproteobacteria</taxon>
        <taxon>Alteromonadales</taxon>
        <taxon>Shewanellaceae</taxon>
        <taxon>Shewanella</taxon>
    </lineage>
</organism>
<feature type="short sequence motif" description="HXTX 2" evidence="2">
    <location>
        <begin position="125"/>
        <end position="128"/>
    </location>
</feature>
<evidence type="ECO:0000313" key="3">
    <source>
        <dbReference type="EMBL" id="GIU44652.1"/>
    </source>
</evidence>
<comment type="similarity">
    <text evidence="2">Belongs to the 2H phosphoesterase superfamily. ThpR family.</text>
</comment>
<dbReference type="Pfam" id="PF13563">
    <property type="entry name" value="2_5_RNA_ligase2"/>
    <property type="match status" value="1"/>
</dbReference>
<reference evidence="3 4" key="1">
    <citation type="submission" date="2021-05" db="EMBL/GenBank/DDBJ databases">
        <title>Molecular characterization for Shewanella algae harboring chromosomal blaOXA-55-like strains isolated from clinical and environment sample.</title>
        <authorList>
            <person name="Ohama Y."/>
            <person name="Aoki K."/>
            <person name="Harada S."/>
            <person name="Moriya K."/>
            <person name="Ishii Y."/>
            <person name="Tateda K."/>
        </authorList>
    </citation>
    <scope>NUCLEOTIDE SEQUENCE [LARGE SCALE GENOMIC DNA]</scope>
    <source>
        <strain evidence="3 4">LMG 23746</strain>
    </source>
</reference>
<dbReference type="EC" id="3.1.4.58" evidence="2"/>
<dbReference type="Gene3D" id="3.90.1140.10">
    <property type="entry name" value="Cyclic phosphodiesterase"/>
    <property type="match status" value="1"/>
</dbReference>
<feature type="short sequence motif" description="HXTX 1" evidence="2">
    <location>
        <begin position="39"/>
        <end position="42"/>
    </location>
</feature>
<protein>
    <recommendedName>
        <fullName evidence="2">RNA 2',3'-cyclic phosphodiesterase</fullName>
        <shortName evidence="2">RNA 2',3'-CPDase</shortName>
        <ecNumber evidence="2">3.1.4.58</ecNumber>
    </recommendedName>
</protein>
<evidence type="ECO:0000313" key="4">
    <source>
        <dbReference type="Proteomes" id="UP000761574"/>
    </source>
</evidence>
<comment type="caution">
    <text evidence="3">The sequence shown here is derived from an EMBL/GenBank/DDBJ whole genome shotgun (WGS) entry which is preliminary data.</text>
</comment>
<keyword evidence="1 2" id="KW-0378">Hydrolase</keyword>
<evidence type="ECO:0000256" key="2">
    <source>
        <dbReference type="HAMAP-Rule" id="MF_01940"/>
    </source>
</evidence>
<evidence type="ECO:0000256" key="1">
    <source>
        <dbReference type="ARBA" id="ARBA00022801"/>
    </source>
</evidence>
<dbReference type="SUPFAM" id="SSF55144">
    <property type="entry name" value="LigT-like"/>
    <property type="match status" value="1"/>
</dbReference>
<dbReference type="RefSeq" id="WP_119977350.1">
    <property type="nucleotide sequence ID" value="NZ_BPFB01000010.1"/>
</dbReference>
<sequence length="177" mass="19728">MHNRLFLGVSPAPEHILQLTSLQQTLTTDGQAVPRANLHMTLAFLGQVSPTATTQLIDELNQLSAQRKLSSFSVCLNELILWPKAKALCLVARLDDPHLVALQHLCQQVAANLGLHQQQHPFTPHITLFRKTKQFTPQATEPITLNANTLHLFQSVSDNTGVHYPIMHSWSLVEPKP</sequence>
<comment type="function">
    <text evidence="2">Hydrolyzes RNA 2',3'-cyclic phosphodiester to an RNA 2'-phosphomonoester.</text>
</comment>
<dbReference type="InterPro" id="IPR004175">
    <property type="entry name" value="RNA_CPDase"/>
</dbReference>
<dbReference type="Proteomes" id="UP000761574">
    <property type="component" value="Unassembled WGS sequence"/>
</dbReference>
<feature type="active site" description="Proton donor" evidence="2">
    <location>
        <position position="39"/>
    </location>
</feature>